<dbReference type="EMBL" id="CAFBMK010000492">
    <property type="protein sequence ID" value="CAB4961268.1"/>
    <property type="molecule type" value="Genomic_DNA"/>
</dbReference>
<organism evidence="1">
    <name type="scientific">freshwater metagenome</name>
    <dbReference type="NCBI Taxonomy" id="449393"/>
    <lineage>
        <taxon>unclassified sequences</taxon>
        <taxon>metagenomes</taxon>
        <taxon>ecological metagenomes</taxon>
    </lineage>
</organism>
<gene>
    <name evidence="1" type="ORF">UFOPK3564_04078</name>
</gene>
<evidence type="ECO:0000313" key="1">
    <source>
        <dbReference type="EMBL" id="CAB4961268.1"/>
    </source>
</evidence>
<protein>
    <submittedName>
        <fullName evidence="1">Unannotated protein</fullName>
    </submittedName>
</protein>
<reference evidence="1" key="1">
    <citation type="submission" date="2020-05" db="EMBL/GenBank/DDBJ databases">
        <authorList>
            <person name="Chiriac C."/>
            <person name="Salcher M."/>
            <person name="Ghai R."/>
            <person name="Kavagutti S V."/>
        </authorList>
    </citation>
    <scope>NUCLEOTIDE SEQUENCE</scope>
</reference>
<accession>A0A6J7KXU7</accession>
<dbReference type="AlphaFoldDB" id="A0A6J7KXU7"/>
<name>A0A6J7KXU7_9ZZZZ</name>
<proteinExistence type="predicted"/>
<sequence length="57" mass="6167">MTMSTKNHSVRSLIVSPEPTAGGFAGYFVSGTSTIARKPRPQIAATVPRARRELLRP</sequence>